<dbReference type="GO" id="GO:0005886">
    <property type="term" value="C:plasma membrane"/>
    <property type="evidence" value="ECO:0007669"/>
    <property type="project" value="UniProtKB-SubCell"/>
</dbReference>
<comment type="subcellular location">
    <subcellularLocation>
        <location evidence="10">Cell inner membrane</location>
        <topology evidence="10">Multi-pass membrane protein</topology>
    </subcellularLocation>
    <subcellularLocation>
        <location evidence="1">Cell membrane</location>
        <topology evidence="1">Multi-pass membrane protein</topology>
    </subcellularLocation>
</comment>
<evidence type="ECO:0000256" key="2">
    <source>
        <dbReference type="ARBA" id="ARBA00022475"/>
    </source>
</evidence>
<comment type="pathway">
    <text evidence="10">Cell wall biogenesis; peptidoglycan biosynthesis.</text>
</comment>
<keyword evidence="5 10" id="KW-0573">Peptidoglycan synthesis</keyword>
<dbReference type="InterPro" id="IPR004268">
    <property type="entry name" value="MurJ"/>
</dbReference>
<feature type="transmembrane region" description="Helical" evidence="10">
    <location>
        <begin position="461"/>
        <end position="480"/>
    </location>
</feature>
<evidence type="ECO:0000256" key="10">
    <source>
        <dbReference type="HAMAP-Rule" id="MF_02078"/>
    </source>
</evidence>
<organism evidence="12 13">
    <name type="scientific">Histidinibacterium aquaticum</name>
    <dbReference type="NCBI Taxonomy" id="2613962"/>
    <lineage>
        <taxon>Bacteria</taxon>
        <taxon>Pseudomonadati</taxon>
        <taxon>Pseudomonadota</taxon>
        <taxon>Alphaproteobacteria</taxon>
        <taxon>Rhodobacterales</taxon>
        <taxon>Paracoccaceae</taxon>
        <taxon>Histidinibacterium</taxon>
    </lineage>
</organism>
<evidence type="ECO:0000256" key="9">
    <source>
        <dbReference type="ARBA" id="ARBA00061532"/>
    </source>
</evidence>
<dbReference type="NCBIfam" id="TIGR01695">
    <property type="entry name" value="murJ_mviN"/>
    <property type="match status" value="1"/>
</dbReference>
<evidence type="ECO:0000256" key="5">
    <source>
        <dbReference type="ARBA" id="ARBA00022984"/>
    </source>
</evidence>
<dbReference type="CDD" id="cd13123">
    <property type="entry name" value="MATE_MurJ_like"/>
    <property type="match status" value="1"/>
</dbReference>
<comment type="caution">
    <text evidence="12">The sequence shown here is derived from an EMBL/GenBank/DDBJ whole genome shotgun (WGS) entry which is preliminary data.</text>
</comment>
<protein>
    <recommendedName>
        <fullName evidence="10">Probable lipid II flippase MurJ</fullName>
    </recommendedName>
</protein>
<keyword evidence="7 10" id="KW-0472">Membrane</keyword>
<evidence type="ECO:0000256" key="6">
    <source>
        <dbReference type="ARBA" id="ARBA00022989"/>
    </source>
</evidence>
<evidence type="ECO:0000256" key="7">
    <source>
        <dbReference type="ARBA" id="ARBA00023136"/>
    </source>
</evidence>
<feature type="transmembrane region" description="Helical" evidence="10">
    <location>
        <begin position="359"/>
        <end position="377"/>
    </location>
</feature>
<dbReference type="GO" id="GO:0071555">
    <property type="term" value="P:cell wall organization"/>
    <property type="evidence" value="ECO:0007669"/>
    <property type="project" value="UniProtKB-UniRule"/>
</dbReference>
<keyword evidence="13" id="KW-1185">Reference proteome</keyword>
<feature type="transmembrane region" description="Helical" evidence="10">
    <location>
        <begin position="282"/>
        <end position="303"/>
    </location>
</feature>
<gene>
    <name evidence="10 12" type="primary">murJ</name>
    <name evidence="12" type="ORF">F3S47_17980</name>
</gene>
<keyword evidence="4 10" id="KW-0133">Cell shape</keyword>
<feature type="transmembrane region" description="Helical" evidence="10">
    <location>
        <begin position="397"/>
        <end position="416"/>
    </location>
</feature>
<evidence type="ECO:0000256" key="4">
    <source>
        <dbReference type="ARBA" id="ARBA00022960"/>
    </source>
</evidence>
<dbReference type="PANTHER" id="PTHR47019">
    <property type="entry name" value="LIPID II FLIPPASE MURJ"/>
    <property type="match status" value="1"/>
</dbReference>
<dbReference type="PIRSF" id="PIRSF002869">
    <property type="entry name" value="MviN"/>
    <property type="match status" value="1"/>
</dbReference>
<feature type="transmembrane region" description="Helical" evidence="10">
    <location>
        <begin position="30"/>
        <end position="50"/>
    </location>
</feature>
<dbReference type="PANTHER" id="PTHR47019:SF1">
    <property type="entry name" value="LIPID II FLIPPASE MURJ"/>
    <property type="match status" value="1"/>
</dbReference>
<feature type="transmembrane region" description="Helical" evidence="10">
    <location>
        <begin position="492"/>
        <end position="517"/>
    </location>
</feature>
<feature type="transmembrane region" description="Helical" evidence="10">
    <location>
        <begin position="422"/>
        <end position="440"/>
    </location>
</feature>
<sequence>MKPIRLIAGFLTVGVWTLLSRVLGFARDILIAGILGTGPVAEAFFVAFALPNMFRRFFAEGAFNMAFVPMFSKKVESGGDAEGFARDALSGLATILIGLTVVALVFMPFLVLAMAGGFAADNRLEIATVFGRIVFPYILLISMAALLSGVLNALGRFAAAAAAPVILNVILVGALWYATGAPESVGPEGFEAAGLAEGYILSWGVLVAGVAQLALVWVAARRAGITVIPRRPRLTPEMKRLARIAAPAALAGGVVQVNLLVGRQVASFFDGAIAWLAYADRLYQLPLGVVGIAVGIVLLPDLSRRIAAQDSIGGQNAFNRACEFSLALTVPAAIALIVIPGPIVGVLFQRGAFDASDTAATALAVAIYGAGLPAFVLQKALQPLFFAREDTRRPFYYALVSMVVNAVVAIGLAPVIGFTAAAWGTTLAGWALVVLLALGARKRLGEAATIDPRLRRRVPPIVLSAALMGAVLWAAAWAGAPLLESGSSRYAALAGLVGLGIVVYFAAAQVTGAMRLAELKGAMRRG</sequence>
<feature type="transmembrane region" description="Helical" evidence="10">
    <location>
        <begin position="126"/>
        <end position="150"/>
    </location>
</feature>
<dbReference type="AlphaFoldDB" id="A0A5J5GCN9"/>
<keyword evidence="2 10" id="KW-1003">Cell membrane</keyword>
<evidence type="ECO:0000256" key="11">
    <source>
        <dbReference type="PIRNR" id="PIRNR002869"/>
    </source>
</evidence>
<evidence type="ECO:0000313" key="12">
    <source>
        <dbReference type="EMBL" id="KAA9005194.1"/>
    </source>
</evidence>
<feature type="transmembrane region" description="Helical" evidence="10">
    <location>
        <begin position="157"/>
        <end position="178"/>
    </location>
</feature>
<accession>A0A5J5GCN9</accession>
<feature type="transmembrane region" description="Helical" evidence="10">
    <location>
        <begin position="324"/>
        <end position="347"/>
    </location>
</feature>
<evidence type="ECO:0000313" key="13">
    <source>
        <dbReference type="Proteomes" id="UP000326554"/>
    </source>
</evidence>
<dbReference type="UniPathway" id="UPA00219"/>
<feature type="transmembrane region" description="Helical" evidence="10">
    <location>
        <begin position="198"/>
        <end position="220"/>
    </location>
</feature>
<name>A0A5J5GCN9_9RHOB</name>
<dbReference type="GO" id="GO:0015648">
    <property type="term" value="F:lipid-linked peptidoglycan transporter activity"/>
    <property type="evidence" value="ECO:0007669"/>
    <property type="project" value="UniProtKB-UniRule"/>
</dbReference>
<dbReference type="PRINTS" id="PR01806">
    <property type="entry name" value="VIRFACTRMVIN"/>
</dbReference>
<evidence type="ECO:0000256" key="8">
    <source>
        <dbReference type="ARBA" id="ARBA00060041"/>
    </source>
</evidence>
<dbReference type="RefSeq" id="WP_150446700.1">
    <property type="nucleotide sequence ID" value="NZ_VYQE01000007.1"/>
</dbReference>
<evidence type="ECO:0000256" key="1">
    <source>
        <dbReference type="ARBA" id="ARBA00004651"/>
    </source>
</evidence>
<dbReference type="EMBL" id="VYQE01000007">
    <property type="protein sequence ID" value="KAA9005194.1"/>
    <property type="molecule type" value="Genomic_DNA"/>
</dbReference>
<comment type="function">
    <text evidence="8 10 11">Involved in peptidoglycan biosynthesis. Transports lipid-linked peptidoglycan precursors from the inner to the outer leaflet of the cytoplasmic membrane.</text>
</comment>
<dbReference type="InterPro" id="IPR051050">
    <property type="entry name" value="Lipid_II_flippase_MurJ/MviN"/>
</dbReference>
<dbReference type="GO" id="GO:0034204">
    <property type="term" value="P:lipid translocation"/>
    <property type="evidence" value="ECO:0007669"/>
    <property type="project" value="TreeGrafter"/>
</dbReference>
<keyword evidence="10" id="KW-0997">Cell inner membrane</keyword>
<dbReference type="GO" id="GO:0009252">
    <property type="term" value="P:peptidoglycan biosynthetic process"/>
    <property type="evidence" value="ECO:0007669"/>
    <property type="project" value="UniProtKB-UniRule"/>
</dbReference>
<proteinExistence type="inferred from homology"/>
<feature type="transmembrane region" description="Helical" evidence="10">
    <location>
        <begin position="241"/>
        <end position="262"/>
    </location>
</feature>
<evidence type="ECO:0000256" key="3">
    <source>
        <dbReference type="ARBA" id="ARBA00022692"/>
    </source>
</evidence>
<keyword evidence="6 10" id="KW-1133">Transmembrane helix</keyword>
<dbReference type="Pfam" id="PF03023">
    <property type="entry name" value="MurJ"/>
    <property type="match status" value="1"/>
</dbReference>
<dbReference type="GO" id="GO:0008360">
    <property type="term" value="P:regulation of cell shape"/>
    <property type="evidence" value="ECO:0007669"/>
    <property type="project" value="UniProtKB-UniRule"/>
</dbReference>
<dbReference type="Proteomes" id="UP000326554">
    <property type="component" value="Unassembled WGS sequence"/>
</dbReference>
<reference evidence="12 13" key="1">
    <citation type="submission" date="2019-09" db="EMBL/GenBank/DDBJ databases">
        <authorList>
            <person name="Park J.-S."/>
            <person name="Choi H.-J."/>
        </authorList>
    </citation>
    <scope>NUCLEOTIDE SEQUENCE [LARGE SCALE GENOMIC DNA]</scope>
    <source>
        <strain evidence="12 13">176SS1-4</strain>
    </source>
</reference>
<keyword evidence="10 11" id="KW-0813">Transport</keyword>
<keyword evidence="3 10" id="KW-0812">Transmembrane</keyword>
<keyword evidence="10 11" id="KW-0961">Cell wall biogenesis/degradation</keyword>
<comment type="similarity">
    <text evidence="9 10 11">Belongs to the MurJ/MviN family.</text>
</comment>
<dbReference type="HAMAP" id="MF_02078">
    <property type="entry name" value="MurJ_MviN"/>
    <property type="match status" value="1"/>
</dbReference>
<feature type="transmembrane region" description="Helical" evidence="10">
    <location>
        <begin position="95"/>
        <end position="120"/>
    </location>
</feature>